<dbReference type="Proteomes" id="UP001056708">
    <property type="component" value="Chromosome"/>
</dbReference>
<comment type="catalytic activity">
    <reaction evidence="8">
        <text>[GlcNAc-(1-&gt;4)-Mur2Ac(oyl-L-Ala-gamma-D-Glu-L-Lys-D-Ala-D-Ala)](n)-di-trans,octa-cis-undecaprenyl diphosphate + beta-D-GlcNAc-(1-&gt;4)-Mur2Ac(oyl-L-Ala-gamma-D-Glu-L-Lys-D-Ala-D-Ala)-di-trans,octa-cis-undecaprenyl diphosphate = [GlcNAc-(1-&gt;4)-Mur2Ac(oyl-L-Ala-gamma-D-Glu-L-Lys-D-Ala-D-Ala)](n+1)-di-trans,octa-cis-undecaprenyl diphosphate + di-trans,octa-cis-undecaprenyl diphosphate + H(+)</text>
        <dbReference type="Rhea" id="RHEA:23708"/>
        <dbReference type="Rhea" id="RHEA-COMP:9602"/>
        <dbReference type="Rhea" id="RHEA-COMP:9603"/>
        <dbReference type="ChEBI" id="CHEBI:15378"/>
        <dbReference type="ChEBI" id="CHEBI:58405"/>
        <dbReference type="ChEBI" id="CHEBI:60033"/>
        <dbReference type="ChEBI" id="CHEBI:78435"/>
        <dbReference type="EC" id="2.4.99.28"/>
    </reaction>
</comment>
<protein>
    <submittedName>
        <fullName evidence="13">Penicillin-binding protein 1A</fullName>
    </submittedName>
</protein>
<feature type="region of interest" description="Disordered" evidence="9">
    <location>
        <begin position="688"/>
        <end position="716"/>
    </location>
</feature>
<dbReference type="SUPFAM" id="SSF53955">
    <property type="entry name" value="Lysozyme-like"/>
    <property type="match status" value="1"/>
</dbReference>
<feature type="compositionally biased region" description="Low complexity" evidence="9">
    <location>
        <begin position="651"/>
        <end position="662"/>
    </location>
</feature>
<reference evidence="13" key="1">
    <citation type="submission" date="2022-06" db="EMBL/GenBank/DDBJ databases">
        <title>Genome sequence of Phormidium yuhuli AB48 isolated from an industrial photobioreactor environment.</title>
        <authorList>
            <person name="Qiu Y."/>
            <person name="Noonan A.J.C."/>
            <person name="Dofher K."/>
            <person name="Koch M."/>
            <person name="Kieft B."/>
            <person name="Lin X."/>
            <person name="Ziels R.M."/>
            <person name="Hallam S.J."/>
        </authorList>
    </citation>
    <scope>NUCLEOTIDE SEQUENCE</scope>
    <source>
        <strain evidence="13">AB48</strain>
    </source>
</reference>
<dbReference type="InterPro" id="IPR050396">
    <property type="entry name" value="Glycosyltr_51/Transpeptidase"/>
</dbReference>
<dbReference type="Gene3D" id="3.40.710.10">
    <property type="entry name" value="DD-peptidase/beta-lactamase superfamily"/>
    <property type="match status" value="1"/>
</dbReference>
<comment type="catalytic activity">
    <reaction evidence="7">
        <text>Preferential cleavage: (Ac)2-L-Lys-D-Ala-|-D-Ala. Also transpeptidation of peptidyl-alanyl moieties that are N-acyl substituents of D-alanine.</text>
        <dbReference type="EC" id="3.4.16.4"/>
    </reaction>
</comment>
<keyword evidence="3" id="KW-0328">Glycosyltransferase</keyword>
<dbReference type="InterPro" id="IPR001460">
    <property type="entry name" value="PCN-bd_Tpept"/>
</dbReference>
<keyword evidence="10" id="KW-1133">Transmembrane helix</keyword>
<feature type="domain" description="Penicillin-binding protein transpeptidase" evidence="11">
    <location>
        <begin position="334"/>
        <end position="592"/>
    </location>
</feature>
<dbReference type="PANTHER" id="PTHR32282:SF31">
    <property type="entry name" value="PEPTIDOGLYCAN GLYCOSYLTRANSFERASE"/>
    <property type="match status" value="1"/>
</dbReference>
<keyword evidence="1" id="KW-0121">Carboxypeptidase</keyword>
<dbReference type="Gene3D" id="1.10.3810.10">
    <property type="entry name" value="Biosynthetic peptidoglycan transglycosylase-like"/>
    <property type="match status" value="1"/>
</dbReference>
<dbReference type="EMBL" id="CP098611">
    <property type="protein sequence ID" value="USR92694.1"/>
    <property type="molecule type" value="Genomic_DNA"/>
</dbReference>
<evidence type="ECO:0000256" key="1">
    <source>
        <dbReference type="ARBA" id="ARBA00022645"/>
    </source>
</evidence>
<sequence length="734" mass="80780">MHWDRPPSNPWLKLWSLFWSVFALGGLTLGGMAWARRELAAIDKSLPDPSELLTYARSGTITITAADGSILQQIGDVTHESLDINETPPQLIQAFLAAEDHRFYDHDGVDYQAIARAAMTNWQARAWLEGGSTLTQQLARMVFLTQEVTLERKLREARLAQEIERTTSKDDILQKYLNLVYLGSGAYGVTDAAWVYFAKSPQELTLPEMALLAGLPAAPSDYSPQVSPELARQRRNTVLRRMAELGYITETEANQAIAQPLALDLRLPKRLQVRLPYFTSYIQQELPNYISDEEIEQGGLTVETSLDPHLQELAQETVRQGVAHYGWQEGFTEGALVAIDPRNGEIRALVGGTDFGQSQFNRATQALRQPGSTFKGIIYATAIAAGRSPHDIYDDVPYSIAGYQPRNYGGGYAGKVTLQNALAQSINVVAVKLLADIGFEPTLEVARKMGIESELGEVYPLALGAFEVTLLEMTGAYGTLANQGQHYPTRGIRRILAADGTVLFDAQDDLRPQQAIDPDSAAIITSMLRQVVASGTGRPAQLDRPVAGKTGTSDNSRDLWFVGYVPQLTVGVWLGNDNNSPTYGSSGTAARVWRWFMAEALQGVTVAEFPSLPNLGQRTITLKPQPSEPETPPNREPRQSGDDWQLTWGDRPSGSPSRSGSRNSETKPKNEAADRALQYGTVEYFRRRYGLDPAPPTPVSEWEASPAETEDNPVIPPKKEIVLPEALDIMEGQE</sequence>
<evidence type="ECO:0000256" key="8">
    <source>
        <dbReference type="ARBA" id="ARBA00049902"/>
    </source>
</evidence>
<evidence type="ECO:0000256" key="6">
    <source>
        <dbReference type="ARBA" id="ARBA00023268"/>
    </source>
</evidence>
<evidence type="ECO:0000256" key="2">
    <source>
        <dbReference type="ARBA" id="ARBA00022670"/>
    </source>
</evidence>
<feature type="region of interest" description="Disordered" evidence="9">
    <location>
        <begin position="616"/>
        <end position="676"/>
    </location>
</feature>
<proteinExistence type="predicted"/>
<keyword evidence="10" id="KW-0812">Transmembrane</keyword>
<evidence type="ECO:0000256" key="3">
    <source>
        <dbReference type="ARBA" id="ARBA00022676"/>
    </source>
</evidence>
<organism evidence="13 14">
    <name type="scientific">Phormidium yuhuli AB48</name>
    <dbReference type="NCBI Taxonomy" id="2940671"/>
    <lineage>
        <taxon>Bacteria</taxon>
        <taxon>Bacillati</taxon>
        <taxon>Cyanobacteriota</taxon>
        <taxon>Cyanophyceae</taxon>
        <taxon>Oscillatoriophycideae</taxon>
        <taxon>Oscillatoriales</taxon>
        <taxon>Oscillatoriaceae</taxon>
        <taxon>Phormidium</taxon>
        <taxon>Phormidium yuhuli</taxon>
    </lineage>
</organism>
<evidence type="ECO:0000313" key="14">
    <source>
        <dbReference type="Proteomes" id="UP001056708"/>
    </source>
</evidence>
<feature type="compositionally biased region" description="Basic and acidic residues" evidence="9">
    <location>
        <begin position="664"/>
        <end position="674"/>
    </location>
</feature>
<dbReference type="InterPro" id="IPR012338">
    <property type="entry name" value="Beta-lactam/transpept-like"/>
</dbReference>
<keyword evidence="5" id="KW-0378">Hydrolase</keyword>
<feature type="transmembrane region" description="Helical" evidence="10">
    <location>
        <begin position="12"/>
        <end position="35"/>
    </location>
</feature>
<feature type="transmembrane region" description="Helical" evidence="10">
    <location>
        <begin position="176"/>
        <end position="197"/>
    </location>
</feature>
<keyword evidence="14" id="KW-1185">Reference proteome</keyword>
<evidence type="ECO:0000259" key="12">
    <source>
        <dbReference type="Pfam" id="PF00912"/>
    </source>
</evidence>
<keyword evidence="4" id="KW-0808">Transferase</keyword>
<keyword evidence="6" id="KW-0511">Multifunctional enzyme</keyword>
<name>A0ABY5AWU2_9CYAN</name>
<evidence type="ECO:0000256" key="4">
    <source>
        <dbReference type="ARBA" id="ARBA00022679"/>
    </source>
</evidence>
<feature type="domain" description="Glycosyl transferase family 51" evidence="12">
    <location>
        <begin position="68"/>
        <end position="242"/>
    </location>
</feature>
<keyword evidence="10" id="KW-0472">Membrane</keyword>
<dbReference type="InterPro" id="IPR001264">
    <property type="entry name" value="Glyco_trans_51"/>
</dbReference>
<evidence type="ECO:0000256" key="5">
    <source>
        <dbReference type="ARBA" id="ARBA00022801"/>
    </source>
</evidence>
<dbReference type="Pfam" id="PF00912">
    <property type="entry name" value="Transgly"/>
    <property type="match status" value="1"/>
</dbReference>
<dbReference type="RefSeq" id="WP_252664839.1">
    <property type="nucleotide sequence ID" value="NZ_CP098611.1"/>
</dbReference>
<keyword evidence="2" id="KW-0645">Protease</keyword>
<evidence type="ECO:0000259" key="11">
    <source>
        <dbReference type="Pfam" id="PF00905"/>
    </source>
</evidence>
<evidence type="ECO:0000256" key="7">
    <source>
        <dbReference type="ARBA" id="ARBA00034000"/>
    </source>
</evidence>
<evidence type="ECO:0000256" key="10">
    <source>
        <dbReference type="SAM" id="Phobius"/>
    </source>
</evidence>
<dbReference type="InterPro" id="IPR036950">
    <property type="entry name" value="PBP_transglycosylase"/>
</dbReference>
<accession>A0ABY5AWU2</accession>
<dbReference type="Pfam" id="PF00905">
    <property type="entry name" value="Transpeptidase"/>
    <property type="match status" value="1"/>
</dbReference>
<dbReference type="InterPro" id="IPR023346">
    <property type="entry name" value="Lysozyme-like_dom_sf"/>
</dbReference>
<gene>
    <name evidence="13" type="ORF">NEA10_08270</name>
</gene>
<dbReference type="PANTHER" id="PTHR32282">
    <property type="entry name" value="BINDING PROTEIN TRANSPEPTIDASE, PUTATIVE-RELATED"/>
    <property type="match status" value="1"/>
</dbReference>
<evidence type="ECO:0000256" key="9">
    <source>
        <dbReference type="SAM" id="MobiDB-lite"/>
    </source>
</evidence>
<dbReference type="NCBIfam" id="TIGR02074">
    <property type="entry name" value="PBP_1a_fam"/>
    <property type="match status" value="1"/>
</dbReference>
<dbReference type="SUPFAM" id="SSF56601">
    <property type="entry name" value="beta-lactamase/transpeptidase-like"/>
    <property type="match status" value="1"/>
</dbReference>
<evidence type="ECO:0000313" key="13">
    <source>
        <dbReference type="EMBL" id="USR92694.1"/>
    </source>
</evidence>